<dbReference type="GO" id="GO:0005524">
    <property type="term" value="F:ATP binding"/>
    <property type="evidence" value="ECO:0007669"/>
    <property type="project" value="InterPro"/>
</dbReference>
<comment type="caution">
    <text evidence="2">The sequence shown here is derived from an EMBL/GenBank/DDBJ whole genome shotgun (WGS) entry which is preliminary data.</text>
</comment>
<dbReference type="PANTHER" id="PTHR44329">
    <property type="entry name" value="SERINE/THREONINE-PROTEIN KINASE TNNI3K-RELATED"/>
    <property type="match status" value="1"/>
</dbReference>
<dbReference type="InterPro" id="IPR000719">
    <property type="entry name" value="Prot_kinase_dom"/>
</dbReference>
<sequence>MNDVVESGGSSEKKFLGGMDFVVGFLKPGGAILLADGKDRRLNNNGYCNLVLQYAEDGTLREYLQANFTRLQWNVLIHQRQPKIADFGLSKQISKISSSSGSVIYGMLAYIEPKNFIDQKYKRDKKSNVYSLGVILWEISSGRPPFSSFE</sequence>
<dbReference type="SUPFAM" id="SSF56112">
    <property type="entry name" value="Protein kinase-like (PK-like)"/>
    <property type="match status" value="1"/>
</dbReference>
<dbReference type="EMBL" id="QKWP01001870">
    <property type="protein sequence ID" value="RIB06098.1"/>
    <property type="molecule type" value="Genomic_DNA"/>
</dbReference>
<protein>
    <submittedName>
        <fullName evidence="2">Kinase-like domain-containing protein</fullName>
    </submittedName>
</protein>
<dbReference type="InterPro" id="IPR011009">
    <property type="entry name" value="Kinase-like_dom_sf"/>
</dbReference>
<dbReference type="InterPro" id="IPR051681">
    <property type="entry name" value="Ser/Thr_Kinases-Pseudokinases"/>
</dbReference>
<dbReference type="PROSITE" id="PS50011">
    <property type="entry name" value="PROTEIN_KINASE_DOM"/>
    <property type="match status" value="1"/>
</dbReference>
<evidence type="ECO:0000313" key="2">
    <source>
        <dbReference type="EMBL" id="RIB06098.1"/>
    </source>
</evidence>
<accession>A0A397UAH6</accession>
<feature type="domain" description="Protein kinase" evidence="1">
    <location>
        <begin position="1"/>
        <end position="150"/>
    </location>
</feature>
<name>A0A397UAH6_9GLOM</name>
<evidence type="ECO:0000313" key="3">
    <source>
        <dbReference type="Proteomes" id="UP000266673"/>
    </source>
</evidence>
<dbReference type="STRING" id="44941.A0A397UAH6"/>
<dbReference type="AlphaFoldDB" id="A0A397UAH6"/>
<organism evidence="2 3">
    <name type="scientific">Gigaspora rosea</name>
    <dbReference type="NCBI Taxonomy" id="44941"/>
    <lineage>
        <taxon>Eukaryota</taxon>
        <taxon>Fungi</taxon>
        <taxon>Fungi incertae sedis</taxon>
        <taxon>Mucoromycota</taxon>
        <taxon>Glomeromycotina</taxon>
        <taxon>Glomeromycetes</taxon>
        <taxon>Diversisporales</taxon>
        <taxon>Gigasporaceae</taxon>
        <taxon>Gigaspora</taxon>
    </lineage>
</organism>
<keyword evidence="2" id="KW-0418">Kinase</keyword>
<evidence type="ECO:0000259" key="1">
    <source>
        <dbReference type="PROSITE" id="PS50011"/>
    </source>
</evidence>
<keyword evidence="3" id="KW-1185">Reference proteome</keyword>
<dbReference type="Proteomes" id="UP000266673">
    <property type="component" value="Unassembled WGS sequence"/>
</dbReference>
<reference evidence="2 3" key="1">
    <citation type="submission" date="2018-06" db="EMBL/GenBank/DDBJ databases">
        <title>Comparative genomics reveals the genomic features of Rhizophagus irregularis, R. cerebriforme, R. diaphanum and Gigaspora rosea, and their symbiotic lifestyle signature.</title>
        <authorList>
            <person name="Morin E."/>
            <person name="San Clemente H."/>
            <person name="Chen E.C.H."/>
            <person name="De La Providencia I."/>
            <person name="Hainaut M."/>
            <person name="Kuo A."/>
            <person name="Kohler A."/>
            <person name="Murat C."/>
            <person name="Tang N."/>
            <person name="Roy S."/>
            <person name="Loubradou J."/>
            <person name="Henrissat B."/>
            <person name="Grigoriev I.V."/>
            <person name="Corradi N."/>
            <person name="Roux C."/>
            <person name="Martin F.M."/>
        </authorList>
    </citation>
    <scope>NUCLEOTIDE SEQUENCE [LARGE SCALE GENOMIC DNA]</scope>
    <source>
        <strain evidence="2 3">DAOM 194757</strain>
    </source>
</reference>
<dbReference type="GO" id="GO:0004674">
    <property type="term" value="F:protein serine/threonine kinase activity"/>
    <property type="evidence" value="ECO:0007669"/>
    <property type="project" value="TreeGrafter"/>
</dbReference>
<dbReference type="Pfam" id="PF00069">
    <property type="entry name" value="Pkinase"/>
    <property type="match status" value="1"/>
</dbReference>
<keyword evidence="2" id="KW-0808">Transferase</keyword>
<proteinExistence type="predicted"/>
<gene>
    <name evidence="2" type="ORF">C2G38_2217975</name>
</gene>
<dbReference type="Gene3D" id="1.10.510.10">
    <property type="entry name" value="Transferase(Phosphotransferase) domain 1"/>
    <property type="match status" value="1"/>
</dbReference>